<comment type="similarity">
    <text evidence="1">Belongs to the H-rev107 family.</text>
</comment>
<dbReference type="RefSeq" id="XP_042561052.1">
    <property type="nucleotide sequence ID" value="XM_042705118.1"/>
</dbReference>
<dbReference type="PANTHER" id="PTHR13943">
    <property type="entry name" value="HRAS-LIKE SUPPRESSOR - RELATED"/>
    <property type="match status" value="1"/>
</dbReference>
<feature type="region of interest" description="Disordered" evidence="5">
    <location>
        <begin position="1"/>
        <end position="25"/>
    </location>
</feature>
<protein>
    <submittedName>
        <fullName evidence="8">Phospholipase A and acyltransferase 4-like</fullName>
    </submittedName>
</protein>
<evidence type="ECO:0000256" key="2">
    <source>
        <dbReference type="ARBA" id="ARBA00022679"/>
    </source>
</evidence>
<dbReference type="KEGG" id="char:122130383"/>
<keyword evidence="7" id="KW-1185">Reference proteome</keyword>
<dbReference type="InterPro" id="IPR007053">
    <property type="entry name" value="LRAT_dom"/>
</dbReference>
<dbReference type="Proteomes" id="UP000515152">
    <property type="component" value="Unplaced"/>
</dbReference>
<name>A0A8M1KAY3_CLUHA</name>
<evidence type="ECO:0000256" key="1">
    <source>
        <dbReference type="ARBA" id="ARBA00007824"/>
    </source>
</evidence>
<evidence type="ECO:0000256" key="5">
    <source>
        <dbReference type="SAM" id="MobiDB-lite"/>
    </source>
</evidence>
<evidence type="ECO:0000256" key="4">
    <source>
        <dbReference type="ARBA" id="ARBA00023098"/>
    </source>
</evidence>
<reference evidence="8" key="1">
    <citation type="submission" date="2025-08" db="UniProtKB">
        <authorList>
            <consortium name="RefSeq"/>
        </authorList>
    </citation>
    <scope>IDENTIFICATION</scope>
</reference>
<evidence type="ECO:0000313" key="7">
    <source>
        <dbReference type="Proteomes" id="UP000515152"/>
    </source>
</evidence>
<dbReference type="GO" id="GO:0008970">
    <property type="term" value="F:phospholipase A1 activity"/>
    <property type="evidence" value="ECO:0007669"/>
    <property type="project" value="TreeGrafter"/>
</dbReference>
<evidence type="ECO:0000256" key="3">
    <source>
        <dbReference type="ARBA" id="ARBA00022801"/>
    </source>
</evidence>
<feature type="compositionally biased region" description="Polar residues" evidence="5">
    <location>
        <begin position="1"/>
        <end position="10"/>
    </location>
</feature>
<dbReference type="PROSITE" id="PS51934">
    <property type="entry name" value="LRAT"/>
    <property type="match status" value="1"/>
</dbReference>
<dbReference type="GO" id="GO:0004623">
    <property type="term" value="F:phospholipase A2 activity"/>
    <property type="evidence" value="ECO:0007669"/>
    <property type="project" value="TreeGrafter"/>
</dbReference>
<dbReference type="GO" id="GO:0005737">
    <property type="term" value="C:cytoplasm"/>
    <property type="evidence" value="ECO:0007669"/>
    <property type="project" value="TreeGrafter"/>
</dbReference>
<organism evidence="7 8">
    <name type="scientific">Clupea harengus</name>
    <name type="common">Atlantic herring</name>
    <dbReference type="NCBI Taxonomy" id="7950"/>
    <lineage>
        <taxon>Eukaryota</taxon>
        <taxon>Metazoa</taxon>
        <taxon>Chordata</taxon>
        <taxon>Craniata</taxon>
        <taxon>Vertebrata</taxon>
        <taxon>Euteleostomi</taxon>
        <taxon>Actinopterygii</taxon>
        <taxon>Neopterygii</taxon>
        <taxon>Teleostei</taxon>
        <taxon>Clupei</taxon>
        <taxon>Clupeiformes</taxon>
        <taxon>Clupeoidei</taxon>
        <taxon>Clupeidae</taxon>
        <taxon>Clupea</taxon>
    </lineage>
</organism>
<gene>
    <name evidence="8" type="primary">LOC122130383</name>
</gene>
<sequence length="151" mass="16284">MSSEQENNNPTPKPGDMGAIPRPGGYDHFVLVADEGKVIHATSDTTASGSVIKKEPLEKVAAGGNFKVKNQDDKKIPLPVDTILSQANARVGEKVDYGPLTYNCETVASEMRYGKGQGHSEQAEKFKQSAAEKGESFLSHAKDTHNHFEGN</sequence>
<accession>A0A8M1KAY3</accession>
<dbReference type="AlphaFoldDB" id="A0A8M1KAY3"/>
<feature type="compositionally biased region" description="Basic and acidic residues" evidence="5">
    <location>
        <begin position="121"/>
        <end position="151"/>
    </location>
</feature>
<keyword evidence="2" id="KW-0808">Transferase</keyword>
<evidence type="ECO:0000313" key="8">
    <source>
        <dbReference type="RefSeq" id="XP_042561052.1"/>
    </source>
</evidence>
<feature type="region of interest" description="Disordered" evidence="5">
    <location>
        <begin position="114"/>
        <end position="151"/>
    </location>
</feature>
<dbReference type="GO" id="GO:0016410">
    <property type="term" value="F:N-acyltransferase activity"/>
    <property type="evidence" value="ECO:0007669"/>
    <property type="project" value="TreeGrafter"/>
</dbReference>
<dbReference type="Pfam" id="PF04970">
    <property type="entry name" value="LRAT"/>
    <property type="match status" value="1"/>
</dbReference>
<feature type="domain" description="LRAT" evidence="6">
    <location>
        <begin position="17"/>
        <end position="122"/>
    </location>
</feature>
<dbReference type="GO" id="GO:0070292">
    <property type="term" value="P:N-acylphosphatidylethanolamine metabolic process"/>
    <property type="evidence" value="ECO:0007669"/>
    <property type="project" value="TreeGrafter"/>
</dbReference>
<keyword evidence="4" id="KW-0443">Lipid metabolism</keyword>
<dbReference type="InterPro" id="IPR051496">
    <property type="entry name" value="H-rev107_PLA/AT"/>
</dbReference>
<proteinExistence type="inferred from homology"/>
<dbReference type="PANTHER" id="PTHR13943:SF31">
    <property type="entry name" value="PHOSPHOLIPASE A AND ACYLTRANSFERASE 3"/>
    <property type="match status" value="1"/>
</dbReference>
<dbReference type="OrthoDB" id="421951at2759"/>
<dbReference type="GeneID" id="122130383"/>
<keyword evidence="3" id="KW-0378">Hydrolase</keyword>
<evidence type="ECO:0000259" key="6">
    <source>
        <dbReference type="PROSITE" id="PS51934"/>
    </source>
</evidence>